<evidence type="ECO:0008006" key="4">
    <source>
        <dbReference type="Google" id="ProtNLM"/>
    </source>
</evidence>
<dbReference type="Proteomes" id="UP000031971">
    <property type="component" value="Unassembled WGS sequence"/>
</dbReference>
<feature type="transmembrane region" description="Helical" evidence="1">
    <location>
        <begin position="267"/>
        <end position="283"/>
    </location>
</feature>
<dbReference type="EMBL" id="JXSL01000023">
    <property type="protein sequence ID" value="KIL99586.1"/>
    <property type="molecule type" value="Genomic_DNA"/>
</dbReference>
<feature type="transmembrane region" description="Helical" evidence="1">
    <location>
        <begin position="339"/>
        <end position="359"/>
    </location>
</feature>
<evidence type="ECO:0000313" key="2">
    <source>
        <dbReference type="EMBL" id="KIL99586.1"/>
    </source>
</evidence>
<keyword evidence="1" id="KW-0472">Membrane</keyword>
<keyword evidence="1" id="KW-1133">Transmembrane helix</keyword>
<feature type="transmembrane region" description="Helical" evidence="1">
    <location>
        <begin position="311"/>
        <end position="332"/>
    </location>
</feature>
<reference evidence="2 3" key="1">
    <citation type="submission" date="2015-01" db="EMBL/GenBank/DDBJ databases">
        <title>Genome Sequence of Magnetospirillum magnetotacticum Strain MS-1.</title>
        <authorList>
            <person name="Marinov G.K."/>
            <person name="Smalley M.D."/>
            <person name="DeSalvo G."/>
        </authorList>
    </citation>
    <scope>NUCLEOTIDE SEQUENCE [LARGE SCALE GENOMIC DNA]</scope>
    <source>
        <strain evidence="2 3">MS-1</strain>
    </source>
</reference>
<organism evidence="2 3">
    <name type="scientific">Paramagnetospirillum magnetotacticum MS-1</name>
    <dbReference type="NCBI Taxonomy" id="272627"/>
    <lineage>
        <taxon>Bacteria</taxon>
        <taxon>Pseudomonadati</taxon>
        <taxon>Pseudomonadota</taxon>
        <taxon>Alphaproteobacteria</taxon>
        <taxon>Rhodospirillales</taxon>
        <taxon>Magnetospirillaceae</taxon>
        <taxon>Paramagnetospirillum</taxon>
    </lineage>
</organism>
<protein>
    <recommendedName>
        <fullName evidence="4">DUF2079 domain-containing protein</fullName>
    </recommendedName>
</protein>
<name>A0A0C2V3E7_PARME</name>
<dbReference type="RefSeq" id="WP_041040415.1">
    <property type="nucleotide sequence ID" value="NZ_JXSL01000023.1"/>
</dbReference>
<keyword evidence="3" id="KW-1185">Reference proteome</keyword>
<dbReference type="Pfam" id="PF09852">
    <property type="entry name" value="DUF2079"/>
    <property type="match status" value="1"/>
</dbReference>
<dbReference type="OrthoDB" id="5440778at2"/>
<keyword evidence="1" id="KW-0812">Transmembrane</keyword>
<feature type="transmembrane region" description="Helical" evidence="1">
    <location>
        <begin position="69"/>
        <end position="95"/>
    </location>
</feature>
<feature type="transmembrane region" description="Helical" evidence="1">
    <location>
        <begin position="107"/>
        <end position="124"/>
    </location>
</feature>
<dbReference type="AlphaFoldDB" id="A0A0C2V3E7"/>
<accession>A0A0C2V3E7</accession>
<proteinExistence type="predicted"/>
<dbReference type="InterPro" id="IPR018650">
    <property type="entry name" value="STSV1_Orf64"/>
</dbReference>
<sequence>MMTVTQFKREDRLAAIFALGLATVLGGMAIRRYSSWHAGYFDLGIYFNHLSAIAGGHWDRAFSGHFHPILLPLALPFTILPADMAARVLLALQAVALALPIPALRRAFGWSAAIAYALHFAVWYNGLFEYHPDHLAIPLAVWFLLAVRAGRFGEALVPALLTALIKEPFALQTAACGIYLLTLRQWRLGFLLVAAGSAYFMGAWAVLSASQWAWHAADPSVLAPNLSIPAYAAAYSRLGNSPGQMLFSLIFHPLDWIGDILRERPKILYLAFLFGSFGFLPLLRPRPLLLAVPPLALSLLSSNPHYYHWEYHYTAGVVGPLAVAFGEGLDLLRRLRLRISPTLLGATVAAGALIAHVVLAPSPLGQVFRRSDMWTFNATAYGRGEHEDRLDRLIEEFVPDNPDIAVSSQSMVTGSRLFRRTYLIPFPAGVFEPYRRPVFDHGRWRSDTVMADIVVLDLKRPWSSDDQVCQWKVTTCEDGEVSKWFLLTQERLRTEMDVLCDQDGIMIFQRRRS</sequence>
<comment type="caution">
    <text evidence="2">The sequence shown here is derived from an EMBL/GenBank/DDBJ whole genome shotgun (WGS) entry which is preliminary data.</text>
</comment>
<evidence type="ECO:0000313" key="3">
    <source>
        <dbReference type="Proteomes" id="UP000031971"/>
    </source>
</evidence>
<evidence type="ECO:0000256" key="1">
    <source>
        <dbReference type="SAM" id="Phobius"/>
    </source>
</evidence>
<feature type="transmembrane region" description="Helical" evidence="1">
    <location>
        <begin position="188"/>
        <end position="207"/>
    </location>
</feature>
<gene>
    <name evidence="2" type="ORF">CCC_04102</name>
</gene>